<dbReference type="Gene3D" id="3.30.390.80">
    <property type="entry name" value="DNA repair protein Rad52/59/22"/>
    <property type="match status" value="1"/>
</dbReference>
<accession>A0ABR3FEJ9</accession>
<dbReference type="Proteomes" id="UP001465976">
    <property type="component" value="Unassembled WGS sequence"/>
</dbReference>
<feature type="compositionally biased region" description="Basic and acidic residues" evidence="5">
    <location>
        <begin position="186"/>
        <end position="201"/>
    </location>
</feature>
<organism evidence="6 7">
    <name type="scientific">Marasmius crinis-equi</name>
    <dbReference type="NCBI Taxonomy" id="585013"/>
    <lineage>
        <taxon>Eukaryota</taxon>
        <taxon>Fungi</taxon>
        <taxon>Dikarya</taxon>
        <taxon>Basidiomycota</taxon>
        <taxon>Agaricomycotina</taxon>
        <taxon>Agaricomycetes</taxon>
        <taxon>Agaricomycetidae</taxon>
        <taxon>Agaricales</taxon>
        <taxon>Marasmiineae</taxon>
        <taxon>Marasmiaceae</taxon>
        <taxon>Marasmius</taxon>
    </lineage>
</organism>
<feature type="compositionally biased region" description="Low complexity" evidence="5">
    <location>
        <begin position="205"/>
        <end position="229"/>
    </location>
</feature>
<feature type="region of interest" description="Disordered" evidence="5">
    <location>
        <begin position="376"/>
        <end position="628"/>
    </location>
</feature>
<dbReference type="Pfam" id="PF04098">
    <property type="entry name" value="Rad52_Rad22"/>
    <property type="match status" value="1"/>
</dbReference>
<name>A0ABR3FEJ9_9AGAR</name>
<keyword evidence="3" id="KW-0233">DNA recombination</keyword>
<gene>
    <name evidence="6" type="primary">RAD52</name>
    <name evidence="6" type="ORF">V5O48_008311</name>
</gene>
<dbReference type="SUPFAM" id="SSF54768">
    <property type="entry name" value="dsRNA-binding domain-like"/>
    <property type="match status" value="1"/>
</dbReference>
<feature type="compositionally biased region" description="Polar residues" evidence="5">
    <location>
        <begin position="507"/>
        <end position="517"/>
    </location>
</feature>
<comment type="caution">
    <text evidence="6">The sequence shown here is derived from an EMBL/GenBank/DDBJ whole genome shotgun (WGS) entry which is preliminary data.</text>
</comment>
<dbReference type="InterPro" id="IPR004585">
    <property type="entry name" value="DNA_recomb/repair_Rad52"/>
</dbReference>
<dbReference type="NCBIfam" id="TIGR00607">
    <property type="entry name" value="rad52"/>
    <property type="match status" value="1"/>
</dbReference>
<protein>
    <submittedName>
        <fullName evidence="6">DNA repair protein rad52</fullName>
    </submittedName>
</protein>
<dbReference type="PANTHER" id="PTHR12132:SF1">
    <property type="entry name" value="DNA REPAIR PROTEIN RAD52 HOMOLOG"/>
    <property type="match status" value="1"/>
</dbReference>
<evidence type="ECO:0000313" key="7">
    <source>
        <dbReference type="Proteomes" id="UP001465976"/>
    </source>
</evidence>
<dbReference type="InterPro" id="IPR042525">
    <property type="entry name" value="Rad52_Rad59_Rad22_sf"/>
</dbReference>
<evidence type="ECO:0000256" key="4">
    <source>
        <dbReference type="ARBA" id="ARBA00023204"/>
    </source>
</evidence>
<keyword evidence="7" id="KW-1185">Reference proteome</keyword>
<evidence type="ECO:0000256" key="3">
    <source>
        <dbReference type="ARBA" id="ARBA00023172"/>
    </source>
</evidence>
<evidence type="ECO:0000313" key="6">
    <source>
        <dbReference type="EMBL" id="KAL0573639.1"/>
    </source>
</evidence>
<evidence type="ECO:0000256" key="2">
    <source>
        <dbReference type="ARBA" id="ARBA00022763"/>
    </source>
</evidence>
<keyword evidence="2" id="KW-0227">DNA damage</keyword>
<dbReference type="PANTHER" id="PTHR12132">
    <property type="entry name" value="DNA REPAIR AND RECOMBINATION PROTEIN RAD52, RAD59"/>
    <property type="match status" value="1"/>
</dbReference>
<feature type="compositionally biased region" description="Low complexity" evidence="5">
    <location>
        <begin position="297"/>
        <end position="310"/>
    </location>
</feature>
<proteinExistence type="inferred from homology"/>
<sequence>MHGSHNRSHSTTTSFFNDEPSFMHMSEATANKIAALQAKLNQKLGPEYISSRPGPGGGPKLIYAEGWKVINLANEVFGYNGWSSSVTSLTTDFIDTNEETKRFNVGVSAIVRVTLRDGTFHEDVGYGMVDNQKSKGMALDKCRKEAVTDGLKRALRSFGNLLGNCLYDKTYTQEVVKIKVTPPKFNPEELHRRPEFTEKKPIIPSTSNAAMTSSAAGSSISRPPAQSSSTRKESISAALASTTAVKTEPDRSSNAPTTSKTTTPINKPTHSTAAAGPSAQSTGLTTPITTPAHHPVQNQQQSHQNPNQNANRDRRVAFAPPEDSPLAARNPVHPEPPAPAGAAEGSSETLDDDSFTFGSEDDMFYAMVDLGEIEAGRPIEPDETAVYEGESYSGEVSTSHIPAEPTRESNDRREQGHGQGLMAPPPPPVAAPANAKAKSSRYAAIGAALAAEKEKVGRSDQQQQEEQQPHQQLHPQAQQAQPLPQRVPLKQQPFTGNRSSAPPPEYSRNTNPNASSSRSEEMTPPPPSFAGLAASTPKRGGFSFPPEITKQGGARHPQHSGSGIGLKRNADSMLRSTTTNNPNGNGVFSRRPAQGMGLMTASNSGMRQPMGDFAVDTGEGGDVKRLRR</sequence>
<feature type="compositionally biased region" description="Polar residues" evidence="5">
    <location>
        <begin position="252"/>
        <end position="289"/>
    </location>
</feature>
<keyword evidence="4" id="KW-0234">DNA repair</keyword>
<feature type="compositionally biased region" description="Low complexity" evidence="5">
    <location>
        <begin position="431"/>
        <end position="450"/>
    </location>
</feature>
<dbReference type="InterPro" id="IPR007232">
    <property type="entry name" value="Rad52_Rad59_Rad22"/>
</dbReference>
<feature type="compositionally biased region" description="Basic and acidic residues" evidence="5">
    <location>
        <begin position="405"/>
        <end position="416"/>
    </location>
</feature>
<reference evidence="6 7" key="1">
    <citation type="submission" date="2024-02" db="EMBL/GenBank/DDBJ databases">
        <title>A draft genome for the cacao thread blight pathogen Marasmius crinis-equi.</title>
        <authorList>
            <person name="Cohen S.P."/>
            <person name="Baruah I.K."/>
            <person name="Amoako-Attah I."/>
            <person name="Bukari Y."/>
            <person name="Meinhardt L.W."/>
            <person name="Bailey B.A."/>
        </authorList>
    </citation>
    <scope>NUCLEOTIDE SEQUENCE [LARGE SCALE GENOMIC DNA]</scope>
    <source>
        <strain evidence="6 7">GH-76</strain>
    </source>
</reference>
<comment type="similarity">
    <text evidence="1">Belongs to the RAD52 family.</text>
</comment>
<dbReference type="InterPro" id="IPR041247">
    <property type="entry name" value="Rad52_fam"/>
</dbReference>
<evidence type="ECO:0000256" key="5">
    <source>
        <dbReference type="SAM" id="MobiDB-lite"/>
    </source>
</evidence>
<feature type="compositionally biased region" description="Polar residues" evidence="5">
    <location>
        <begin position="574"/>
        <end position="586"/>
    </location>
</feature>
<feature type="compositionally biased region" description="Low complexity" evidence="5">
    <location>
        <begin position="461"/>
        <end position="484"/>
    </location>
</feature>
<feature type="compositionally biased region" description="Acidic residues" evidence="5">
    <location>
        <begin position="349"/>
        <end position="358"/>
    </location>
</feature>
<dbReference type="EMBL" id="JBAHYK010000480">
    <property type="protein sequence ID" value="KAL0573639.1"/>
    <property type="molecule type" value="Genomic_DNA"/>
</dbReference>
<feature type="region of interest" description="Disordered" evidence="5">
    <location>
        <begin position="185"/>
        <end position="358"/>
    </location>
</feature>
<evidence type="ECO:0000256" key="1">
    <source>
        <dbReference type="ARBA" id="ARBA00006638"/>
    </source>
</evidence>